<keyword evidence="5" id="KW-0328">Glycosyltransferase</keyword>
<evidence type="ECO:0000256" key="2">
    <source>
        <dbReference type="ARBA" id="ARBA00006915"/>
    </source>
</evidence>
<dbReference type="GO" id="GO:0008535">
    <property type="term" value="P:respiratory chain complex IV assembly"/>
    <property type="evidence" value="ECO:0007669"/>
    <property type="project" value="UniProtKB-ARBA"/>
</dbReference>
<dbReference type="SMART" id="SM00941">
    <property type="entry name" value="PYNP_C"/>
    <property type="match status" value="1"/>
</dbReference>
<evidence type="ECO:0000256" key="9">
    <source>
        <dbReference type="SAM" id="MobiDB-lite"/>
    </source>
</evidence>
<dbReference type="InterPro" id="IPR017872">
    <property type="entry name" value="Pyrmidine_PPase_CS"/>
</dbReference>
<organism evidence="12 13">
    <name type="scientific">Galemys pyrenaicus</name>
    <name type="common">Iberian desman</name>
    <name type="synonym">Pyrenean desman</name>
    <dbReference type="NCBI Taxonomy" id="202257"/>
    <lineage>
        <taxon>Eukaryota</taxon>
        <taxon>Metazoa</taxon>
        <taxon>Chordata</taxon>
        <taxon>Craniata</taxon>
        <taxon>Vertebrata</taxon>
        <taxon>Euteleostomi</taxon>
        <taxon>Mammalia</taxon>
        <taxon>Eutheria</taxon>
        <taxon>Laurasiatheria</taxon>
        <taxon>Eulipotyphla</taxon>
        <taxon>Talpidae</taxon>
        <taxon>Galemys</taxon>
    </lineage>
</organism>
<dbReference type="OrthoDB" id="445007at2759"/>
<keyword evidence="10" id="KW-0812">Transmembrane</keyword>
<dbReference type="InterPro" id="IPR035902">
    <property type="entry name" value="Nuc_phospho_transferase"/>
</dbReference>
<dbReference type="GO" id="GO:0004645">
    <property type="term" value="F:1,4-alpha-oligoglucan phosphorylase activity"/>
    <property type="evidence" value="ECO:0007669"/>
    <property type="project" value="InterPro"/>
</dbReference>
<reference evidence="12" key="1">
    <citation type="journal article" date="2021" name="Evol. Appl.">
        <title>The genome of the Pyrenean desman and the effects of bottlenecks and inbreeding on the genomic landscape of an endangered species.</title>
        <authorList>
            <person name="Escoda L."/>
            <person name="Castresana J."/>
        </authorList>
    </citation>
    <scope>NUCLEOTIDE SEQUENCE</scope>
    <source>
        <strain evidence="12">IBE-C5619</strain>
    </source>
</reference>
<name>A0A8J6AXI7_GALPY</name>
<dbReference type="InterPro" id="IPR013102">
    <property type="entry name" value="PYNP_C"/>
</dbReference>
<dbReference type="InterPro" id="IPR000312">
    <property type="entry name" value="Glycosyl_Trfase_fam3"/>
</dbReference>
<dbReference type="InterPro" id="IPR003782">
    <property type="entry name" value="SCO1/SenC"/>
</dbReference>
<feature type="binding site" evidence="7">
    <location>
        <position position="1090"/>
    </location>
    <ligand>
        <name>Cu cation</name>
        <dbReference type="ChEBI" id="CHEBI:23378"/>
    </ligand>
</feature>
<dbReference type="FunFam" id="1.20.970.10:FF:000011">
    <property type="entry name" value="Thymidine phosphorylase"/>
    <property type="match status" value="1"/>
</dbReference>
<dbReference type="SUPFAM" id="SSF52833">
    <property type="entry name" value="Thioredoxin-like"/>
    <property type="match status" value="1"/>
</dbReference>
<dbReference type="Gene3D" id="3.40.30.10">
    <property type="entry name" value="Glutaredoxin"/>
    <property type="match status" value="1"/>
</dbReference>
<evidence type="ECO:0000256" key="10">
    <source>
        <dbReference type="SAM" id="Phobius"/>
    </source>
</evidence>
<dbReference type="PANTHER" id="PTHR10515">
    <property type="entry name" value="THYMIDINE PHOSPHORYLASE"/>
    <property type="match status" value="1"/>
</dbReference>
<comment type="subcellular location">
    <subcellularLocation>
        <location evidence="1">Mitochondrion inner membrane</location>
        <topology evidence="1">Single-pass membrane protein</topology>
    </subcellularLocation>
</comment>
<dbReference type="InterPro" id="IPR000053">
    <property type="entry name" value="Thymidine/pyrmidine_PPase"/>
</dbReference>
<dbReference type="SUPFAM" id="SSF47648">
    <property type="entry name" value="Nucleoside phosphorylase/phosphoribosyltransferase N-terminal domain"/>
    <property type="match status" value="1"/>
</dbReference>
<keyword evidence="10" id="KW-0472">Membrane</keyword>
<keyword evidence="7" id="KW-0186">Copper</keyword>
<feature type="binding site" evidence="7">
    <location>
        <position position="1181"/>
    </location>
    <ligand>
        <name>Cu cation</name>
        <dbReference type="ChEBI" id="CHEBI:23378"/>
    </ligand>
</feature>
<keyword evidence="13" id="KW-1185">Reference proteome</keyword>
<comment type="subunit">
    <text evidence="4">Homodimer.</text>
</comment>
<evidence type="ECO:0000313" key="13">
    <source>
        <dbReference type="Proteomes" id="UP000700334"/>
    </source>
</evidence>
<dbReference type="FunFam" id="3.40.30.10:FF:000013">
    <property type="entry name" value="Blast:Protein SCO1 homolog, mitochondrial"/>
    <property type="match status" value="1"/>
</dbReference>
<keyword evidence="8" id="KW-1015">Disulfide bond</keyword>
<dbReference type="Gene3D" id="3.90.1170.30">
    <property type="entry name" value="Pyrimidine nucleoside phosphorylase-like, C-terminal domain"/>
    <property type="match status" value="1"/>
</dbReference>
<dbReference type="AlphaFoldDB" id="A0A8J6AXI7"/>
<dbReference type="InterPro" id="IPR036320">
    <property type="entry name" value="Glycosyl_Trfase_fam3_N_dom_sf"/>
</dbReference>
<feature type="disulfide bond" description="Redox-active" evidence="8">
    <location>
        <begin position="1090"/>
        <end position="1094"/>
    </location>
</feature>
<sequence>GPPFVVWAAGIRLGPAPAQQGQGAGQGGGQESVSGIRGGGVGPPPSVHRCREPQPTRAMVSDVWVGPWRPHRPRGPIAALYSGPGPKYKLPPNTGYLLHDPSRPRAPAFTFGARLPTQQTSCGPGPGHLVPARMTVRGPDGSPAYSIYGRPRQTAPVLTPGPGRYFPERAGHATYPSAPRHTIAPRNWGVHGEQQTPGPATYSVPSLLGPRVIGKVSAPTYSIYGRSAVGSFLEDLSKTPGPCAYHVVNPGTYKCRAPQFTMLARTSLPQDNTQKPGPAAYNVDQVVSRPERAAAPEASRLDFRNQALGLPGPDGDRRGQLTRGRARPHKTSGASQRPPLCACARGGSGALGPRAGPQTSRPRGAFSDWPAPSRPGGPQTSGRHWPSKTGPFRGCHQRPTGPPFHPAGRTGCSRLQEERVRDRYGREVTRPGSRSRTWPRTGVGACAPRLRLQASRSCRAGAMAVPGVPGDLSGEGSWAQPPEPKQLPELIRRKRDGERLSEGHIRGFVRAVVDGTAQGAQIGAMLMAIRLRGMDLEETAALTRALARSGQQLEWPEAWRQQLVDKHSTGGVGDKVSLVLAPALAACGCKVRHLSGFDPASASGLARPHLRAGPGLLALPKQTVPMISGRGLGHTGGTLDKLESVPGFTVTQSPEQMRGLLERVGCCIVGQSQRLVPADGVLYEARDVTATVDSLPLITASILSKKAVEGLSALVVDVKFGEAAVFPSQAQARELAEALVGVGAGLGLRVAAALTTMDKPLGRSVGHSLEVEEALLCLDGTGPPDLRDLVTKLGGVLLWLNGMAEAQEDGAARVAAALDDGSARSHFQGMLAAQGVDPELAQALCTGSPGQRRQLLPRAREQEELSAPADGTVELVRALPLARVLHELGAGRSRAGEPLRPGVGAELLIDVGQRLRRGERPLPDARRLPAARPLTARRPPTGTPWLRVHRDAPALSGPQRRALQGALVLSDRAPFAAPSPFAELSEALCSWLRPLSTQSPTGPRGRGRPPGPGLRTRLLITAFLGAGLGGAWLAARAEKERRRQRERTEALRRAAVGQGDFSLLDHQGRPRCKADFRGQWVLMYFGFTHCPDICPDELEKLIQVVRQLEKEPGLPPVQPVFVTVDPERDDVAAMARYVRDFHPRLLGLTGSAEQVAHMSRSYRVYYQAGPRDADQDYIVDHSIAIYLLSPDGLFTDYYGRARSAEQIADSVRRHMAAFRSVLP</sequence>
<dbReference type="GO" id="GO:0046872">
    <property type="term" value="F:metal ion binding"/>
    <property type="evidence" value="ECO:0007669"/>
    <property type="project" value="UniProtKB-KW"/>
</dbReference>
<evidence type="ECO:0000313" key="12">
    <source>
        <dbReference type="EMBL" id="KAG8517999.1"/>
    </source>
</evidence>
<evidence type="ECO:0000256" key="3">
    <source>
        <dbReference type="ARBA" id="ARBA00010996"/>
    </source>
</evidence>
<feature type="region of interest" description="Disordered" evidence="9">
    <location>
        <begin position="15"/>
        <end position="53"/>
    </location>
</feature>
<dbReference type="GO" id="GO:0006206">
    <property type="term" value="P:pyrimidine nucleobase metabolic process"/>
    <property type="evidence" value="ECO:0007669"/>
    <property type="project" value="InterPro"/>
</dbReference>
<dbReference type="PROSITE" id="PS00647">
    <property type="entry name" value="THYMID_PHOSPHORYLASE"/>
    <property type="match status" value="1"/>
</dbReference>
<feature type="region of interest" description="Disordered" evidence="9">
    <location>
        <begin position="291"/>
        <end position="441"/>
    </location>
</feature>
<protein>
    <submittedName>
        <fullName evidence="12">Thymidine phosphorylase</fullName>
    </submittedName>
</protein>
<feature type="non-terminal residue" evidence="12">
    <location>
        <position position="1223"/>
    </location>
</feature>
<feature type="transmembrane region" description="Helical" evidence="10">
    <location>
        <begin position="1018"/>
        <end position="1035"/>
    </location>
</feature>
<comment type="similarity">
    <text evidence="3">Belongs to the SCO1/2 family.</text>
</comment>
<dbReference type="Pfam" id="PF00591">
    <property type="entry name" value="Glycos_transf_3"/>
    <property type="match status" value="2"/>
</dbReference>
<keyword evidence="7" id="KW-0479">Metal-binding</keyword>
<dbReference type="Proteomes" id="UP000700334">
    <property type="component" value="Unassembled WGS sequence"/>
</dbReference>
<accession>A0A8J6AXI7</accession>
<feature type="domain" description="Pyrimidine nucleoside phosphorylase C-terminal" evidence="11">
    <location>
        <begin position="872"/>
        <end position="942"/>
    </location>
</feature>
<gene>
    <name evidence="12" type="ORF">J0S82_011043</name>
</gene>
<dbReference type="SUPFAM" id="SSF52418">
    <property type="entry name" value="Nucleoside phosphorylase/phosphoribosyltransferase catalytic domain"/>
    <property type="match status" value="1"/>
</dbReference>
<dbReference type="PANTHER" id="PTHR10515:SF0">
    <property type="entry name" value="THYMIDINE PHOSPHORYLASE"/>
    <property type="match status" value="1"/>
</dbReference>
<feature type="compositionally biased region" description="Basic and acidic residues" evidence="9">
    <location>
        <begin position="415"/>
        <end position="429"/>
    </location>
</feature>
<dbReference type="GO" id="GO:0016763">
    <property type="term" value="F:pentosyltransferase activity"/>
    <property type="evidence" value="ECO:0007669"/>
    <property type="project" value="InterPro"/>
</dbReference>
<dbReference type="SUPFAM" id="SSF54680">
    <property type="entry name" value="Pyrimidine nucleoside phosphorylase C-terminal domain"/>
    <property type="match status" value="1"/>
</dbReference>
<dbReference type="Pfam" id="PF02630">
    <property type="entry name" value="SCO1-SenC"/>
    <property type="match status" value="1"/>
</dbReference>
<comment type="similarity">
    <text evidence="2">Belongs to the thymidine/pyrimidine-nucleoside phosphorylase family.</text>
</comment>
<dbReference type="Gene3D" id="1.20.970.10">
    <property type="entry name" value="Transferase, Pyrimidine Nucleoside Phosphorylase, Chain C"/>
    <property type="match status" value="1"/>
</dbReference>
<dbReference type="Pfam" id="PF02885">
    <property type="entry name" value="Glycos_trans_3N"/>
    <property type="match status" value="1"/>
</dbReference>
<dbReference type="InterPro" id="IPR036249">
    <property type="entry name" value="Thioredoxin-like_sf"/>
</dbReference>
<dbReference type="GO" id="GO:0005743">
    <property type="term" value="C:mitochondrial inner membrane"/>
    <property type="evidence" value="ECO:0007669"/>
    <property type="project" value="UniProtKB-SubCell"/>
</dbReference>
<dbReference type="InterPro" id="IPR010736">
    <property type="entry name" value="SHIPPO-rpt"/>
</dbReference>
<feature type="compositionally biased region" description="Gly residues" evidence="9">
    <location>
        <begin position="22"/>
        <end position="41"/>
    </location>
</feature>
<dbReference type="EMBL" id="JAGFMF010011642">
    <property type="protein sequence ID" value="KAG8517999.1"/>
    <property type="molecule type" value="Genomic_DNA"/>
</dbReference>
<evidence type="ECO:0000256" key="5">
    <source>
        <dbReference type="ARBA" id="ARBA00022676"/>
    </source>
</evidence>
<dbReference type="Gene3D" id="3.40.1030.10">
    <property type="entry name" value="Nucleoside phosphorylase/phosphoribosyltransferase catalytic domain"/>
    <property type="match status" value="2"/>
</dbReference>
<dbReference type="GO" id="GO:0005829">
    <property type="term" value="C:cytosol"/>
    <property type="evidence" value="ECO:0007669"/>
    <property type="project" value="TreeGrafter"/>
</dbReference>
<dbReference type="InterPro" id="IPR036566">
    <property type="entry name" value="PYNP-like_C_sf"/>
</dbReference>
<feature type="binding site" evidence="7">
    <location>
        <position position="1094"/>
    </location>
    <ligand>
        <name>Cu cation</name>
        <dbReference type="ChEBI" id="CHEBI:23378"/>
    </ligand>
</feature>
<comment type="caution">
    <text evidence="12">The sequence shown here is derived from an EMBL/GenBank/DDBJ whole genome shotgun (WGS) entry which is preliminary data.</text>
</comment>
<dbReference type="Pfam" id="PF07004">
    <property type="entry name" value="SHIPPO-rpt"/>
    <property type="match status" value="5"/>
</dbReference>
<dbReference type="GO" id="GO:0006213">
    <property type="term" value="P:pyrimidine nucleoside metabolic process"/>
    <property type="evidence" value="ECO:0007669"/>
    <property type="project" value="InterPro"/>
</dbReference>
<dbReference type="FunFam" id="3.40.1030.10:FF:000003">
    <property type="entry name" value="Pyrimidine-nucleoside phosphorylase"/>
    <property type="match status" value="1"/>
</dbReference>
<evidence type="ECO:0000256" key="6">
    <source>
        <dbReference type="ARBA" id="ARBA00022679"/>
    </source>
</evidence>
<feature type="compositionally biased region" description="Basic and acidic residues" evidence="9">
    <location>
        <begin position="291"/>
        <end position="303"/>
    </location>
</feature>
<evidence type="ECO:0000256" key="4">
    <source>
        <dbReference type="ARBA" id="ARBA00011738"/>
    </source>
</evidence>
<dbReference type="NCBIfam" id="NF004490">
    <property type="entry name" value="PRK05820.1"/>
    <property type="match status" value="1"/>
</dbReference>
<dbReference type="CDD" id="cd02968">
    <property type="entry name" value="SCO"/>
    <property type="match status" value="1"/>
</dbReference>
<evidence type="ECO:0000256" key="8">
    <source>
        <dbReference type="PIRSR" id="PIRSR603782-2"/>
    </source>
</evidence>
<proteinExistence type="inferred from homology"/>
<evidence type="ECO:0000256" key="7">
    <source>
        <dbReference type="PIRSR" id="PIRSR603782-1"/>
    </source>
</evidence>
<dbReference type="InterPro" id="IPR017459">
    <property type="entry name" value="Glycosyl_Trfase_fam3_N_dom"/>
</dbReference>
<keyword evidence="10" id="KW-1133">Transmembrane helix</keyword>
<keyword evidence="6" id="KW-0808">Transferase</keyword>
<evidence type="ECO:0000259" key="11">
    <source>
        <dbReference type="SMART" id="SM00941"/>
    </source>
</evidence>
<evidence type="ECO:0000256" key="1">
    <source>
        <dbReference type="ARBA" id="ARBA00004434"/>
    </source>
</evidence>